<dbReference type="AlphaFoldDB" id="A0AA38WR22"/>
<dbReference type="GO" id="GO:0000977">
    <property type="term" value="F:RNA polymerase II transcription regulatory region sequence-specific DNA binding"/>
    <property type="evidence" value="ECO:0007669"/>
    <property type="project" value="TreeGrafter"/>
</dbReference>
<proteinExistence type="predicted"/>
<dbReference type="EMBL" id="JARYMX010000002">
    <property type="protein sequence ID" value="KAJ9559594.1"/>
    <property type="molecule type" value="Genomic_DNA"/>
</dbReference>
<comment type="caution">
    <text evidence="2">The sequence shown here is derived from an EMBL/GenBank/DDBJ whole genome shotgun (WGS) entry which is preliminary data.</text>
</comment>
<keyword evidence="1" id="KW-0175">Coiled coil</keyword>
<evidence type="ECO:0000256" key="1">
    <source>
        <dbReference type="SAM" id="Coils"/>
    </source>
</evidence>
<evidence type="ECO:0000313" key="2">
    <source>
        <dbReference type="EMBL" id="KAJ9559594.1"/>
    </source>
</evidence>
<reference evidence="2" key="1">
    <citation type="submission" date="2023-03" db="EMBL/GenBank/DDBJ databases">
        <title>Chromosome-scale reference genome and RAD-based genetic map of yellow starthistle (Centaurea solstitialis) reveal putative structural variation and QTLs associated with invader traits.</title>
        <authorList>
            <person name="Reatini B."/>
            <person name="Cang F.A."/>
            <person name="Jiang Q."/>
            <person name="Mckibben M.T.W."/>
            <person name="Barker M.S."/>
            <person name="Rieseberg L.H."/>
            <person name="Dlugosch K.M."/>
        </authorList>
    </citation>
    <scope>NUCLEOTIDE SEQUENCE</scope>
    <source>
        <strain evidence="2">CAN-66</strain>
        <tissue evidence="2">Leaf</tissue>
    </source>
</reference>
<gene>
    <name evidence="2" type="ORF">OSB04_004754</name>
</gene>
<dbReference type="PANTHER" id="PTHR13935:SF46">
    <property type="entry name" value="TRANSCRIPTION FACTOR BHLH167-RELATED"/>
    <property type="match status" value="1"/>
</dbReference>
<dbReference type="PANTHER" id="PTHR13935">
    <property type="entry name" value="ACHAETE-SCUTE TRANSCRIPTION FACTOR-RELATED"/>
    <property type="match status" value="1"/>
</dbReference>
<evidence type="ECO:0000313" key="3">
    <source>
        <dbReference type="Proteomes" id="UP001172457"/>
    </source>
</evidence>
<organism evidence="2 3">
    <name type="scientific">Centaurea solstitialis</name>
    <name type="common">yellow star-thistle</name>
    <dbReference type="NCBI Taxonomy" id="347529"/>
    <lineage>
        <taxon>Eukaryota</taxon>
        <taxon>Viridiplantae</taxon>
        <taxon>Streptophyta</taxon>
        <taxon>Embryophyta</taxon>
        <taxon>Tracheophyta</taxon>
        <taxon>Spermatophyta</taxon>
        <taxon>Magnoliopsida</taxon>
        <taxon>eudicotyledons</taxon>
        <taxon>Gunneridae</taxon>
        <taxon>Pentapetalae</taxon>
        <taxon>asterids</taxon>
        <taxon>campanulids</taxon>
        <taxon>Asterales</taxon>
        <taxon>Asteraceae</taxon>
        <taxon>Carduoideae</taxon>
        <taxon>Cardueae</taxon>
        <taxon>Centaureinae</taxon>
        <taxon>Centaurea</taxon>
    </lineage>
</organism>
<protein>
    <submittedName>
        <fullName evidence="2">Uncharacterized protein</fullName>
    </submittedName>
</protein>
<name>A0AA38WR22_9ASTR</name>
<keyword evidence="3" id="KW-1185">Reference proteome</keyword>
<dbReference type="InterPro" id="IPR015660">
    <property type="entry name" value="MASH1/Ascl1a-like"/>
</dbReference>
<sequence length="136" mass="15400">MDLFDESTAYIEQLTNRISQLKEKKGEASRLHNPNSSNFEDDSTMICSGVRMPILKINESDASLQVNLITGTKKNFPFYEVIRIIEEGGAEVVNAGYTTINQKVYYTLHAQAKISRVGIEITSIRQRLQALVDRNF</sequence>
<dbReference type="GO" id="GO:0090575">
    <property type="term" value="C:RNA polymerase II transcription regulator complex"/>
    <property type="evidence" value="ECO:0007669"/>
    <property type="project" value="TreeGrafter"/>
</dbReference>
<feature type="coiled-coil region" evidence="1">
    <location>
        <begin position="4"/>
        <end position="31"/>
    </location>
</feature>
<dbReference type="GO" id="GO:0000981">
    <property type="term" value="F:DNA-binding transcription factor activity, RNA polymerase II-specific"/>
    <property type="evidence" value="ECO:0007669"/>
    <property type="project" value="TreeGrafter"/>
</dbReference>
<dbReference type="Proteomes" id="UP001172457">
    <property type="component" value="Chromosome 2"/>
</dbReference>
<accession>A0AA38WR22</accession>